<keyword evidence="2" id="KW-0732">Signal</keyword>
<feature type="domain" description="PKD" evidence="3">
    <location>
        <begin position="30"/>
        <end position="58"/>
    </location>
</feature>
<dbReference type="OrthoDB" id="6291584at2"/>
<dbReference type="Proteomes" id="UP000180253">
    <property type="component" value="Unassembled WGS sequence"/>
</dbReference>
<comment type="caution">
    <text evidence="4">The sequence shown here is derived from an EMBL/GenBank/DDBJ whole genome shotgun (WGS) entry which is preliminary data.</text>
</comment>
<dbReference type="InterPro" id="IPR013783">
    <property type="entry name" value="Ig-like_fold"/>
</dbReference>
<dbReference type="RefSeq" id="WP_070989614.1">
    <property type="nucleotide sequence ID" value="NZ_CBCSHD010000017.1"/>
</dbReference>
<dbReference type="STRING" id="327939.BIW53_00560"/>
<dbReference type="AlphaFoldDB" id="A0A1S1NCK5"/>
<evidence type="ECO:0000313" key="4">
    <source>
        <dbReference type="EMBL" id="OHU97900.1"/>
    </source>
</evidence>
<evidence type="ECO:0000256" key="1">
    <source>
        <dbReference type="SAM" id="MobiDB-lite"/>
    </source>
</evidence>
<keyword evidence="5" id="KW-1185">Reference proteome</keyword>
<dbReference type="InterPro" id="IPR035986">
    <property type="entry name" value="PKD_dom_sf"/>
</dbReference>
<sequence length="211" mass="23884">MFKQLWMIVVPFCMFLSWHGSAADNASEQYFWDFGDGSYSHEAQPLHQYQKPGIYQVRKLTYQNGKQIAEKIKVVDLITPNVSAINILGPSTGKTRQDLTYLVDLNAKAELDLQYYWLLSNGASYQGSQFIFTPEQVGSYQITLQAKFEQTLISEQSVHVTVTEQDDSDNTAEPEQPTDDADSSGGPLCFILLLCLFSVILRKISFNKFTQ</sequence>
<feature type="chain" id="PRO_5010192793" description="PKD domain-containing protein" evidence="2">
    <location>
        <begin position="23"/>
        <end position="211"/>
    </location>
</feature>
<dbReference type="EMBL" id="MNAN01000007">
    <property type="protein sequence ID" value="OHU97900.1"/>
    <property type="molecule type" value="Genomic_DNA"/>
</dbReference>
<accession>A0A1S1NCK5</accession>
<gene>
    <name evidence="4" type="ORF">BIW53_00560</name>
</gene>
<organism evidence="4 5">
    <name type="scientific">Pseudoalteromonas byunsanensis</name>
    <dbReference type="NCBI Taxonomy" id="327939"/>
    <lineage>
        <taxon>Bacteria</taxon>
        <taxon>Pseudomonadati</taxon>
        <taxon>Pseudomonadota</taxon>
        <taxon>Gammaproteobacteria</taxon>
        <taxon>Alteromonadales</taxon>
        <taxon>Pseudoalteromonadaceae</taxon>
        <taxon>Pseudoalteromonas</taxon>
    </lineage>
</organism>
<feature type="region of interest" description="Disordered" evidence="1">
    <location>
        <begin position="163"/>
        <end position="183"/>
    </location>
</feature>
<dbReference type="Gene3D" id="2.60.40.10">
    <property type="entry name" value="Immunoglobulins"/>
    <property type="match status" value="1"/>
</dbReference>
<protein>
    <recommendedName>
        <fullName evidence="3">PKD domain-containing protein</fullName>
    </recommendedName>
</protein>
<dbReference type="PROSITE" id="PS50093">
    <property type="entry name" value="PKD"/>
    <property type="match status" value="1"/>
</dbReference>
<evidence type="ECO:0000256" key="2">
    <source>
        <dbReference type="SAM" id="SignalP"/>
    </source>
</evidence>
<evidence type="ECO:0000259" key="3">
    <source>
        <dbReference type="PROSITE" id="PS50093"/>
    </source>
</evidence>
<dbReference type="Pfam" id="PF18911">
    <property type="entry name" value="PKD_4"/>
    <property type="match status" value="1"/>
</dbReference>
<dbReference type="SUPFAM" id="SSF49299">
    <property type="entry name" value="PKD domain"/>
    <property type="match status" value="1"/>
</dbReference>
<evidence type="ECO:0000313" key="5">
    <source>
        <dbReference type="Proteomes" id="UP000180253"/>
    </source>
</evidence>
<feature type="signal peptide" evidence="2">
    <location>
        <begin position="1"/>
        <end position="22"/>
    </location>
</feature>
<proteinExistence type="predicted"/>
<name>A0A1S1NCK5_9GAMM</name>
<dbReference type="InterPro" id="IPR000601">
    <property type="entry name" value="PKD_dom"/>
</dbReference>
<reference evidence="4 5" key="1">
    <citation type="submission" date="2016-10" db="EMBL/GenBank/DDBJ databases">
        <title>Pseudoalteromonas amylolytica sp. nov., isolated from the surface seawater.</title>
        <authorList>
            <person name="Wu Y.-H."/>
            <person name="Cheng H."/>
            <person name="Jin X.-B."/>
            <person name="Wang C.-S."/>
            <person name="Xu X.-W."/>
        </authorList>
    </citation>
    <scope>NUCLEOTIDE SEQUENCE [LARGE SCALE GENOMIC DNA]</scope>
    <source>
        <strain evidence="4 5">JCM 12483</strain>
    </source>
</reference>
<feature type="compositionally biased region" description="Acidic residues" evidence="1">
    <location>
        <begin position="164"/>
        <end position="182"/>
    </location>
</feature>
<dbReference type="CDD" id="cd00146">
    <property type="entry name" value="PKD"/>
    <property type="match status" value="1"/>
</dbReference>